<dbReference type="Proteomes" id="UP000309215">
    <property type="component" value="Unassembled WGS sequence"/>
</dbReference>
<dbReference type="AlphaFoldDB" id="A0A4U1J491"/>
<dbReference type="InterPro" id="IPR001789">
    <property type="entry name" value="Sig_transdc_resp-reg_receiver"/>
</dbReference>
<dbReference type="Gene3D" id="3.40.50.2300">
    <property type="match status" value="1"/>
</dbReference>
<proteinExistence type="predicted"/>
<name>A0A4U1J491_9BACT</name>
<evidence type="ECO:0000313" key="3">
    <source>
        <dbReference type="EMBL" id="TKD02025.1"/>
    </source>
</evidence>
<dbReference type="OrthoDB" id="5500803at2"/>
<feature type="domain" description="Response regulatory" evidence="2">
    <location>
        <begin position="12"/>
        <end position="139"/>
    </location>
</feature>
<evidence type="ECO:0000256" key="1">
    <source>
        <dbReference type="PROSITE-ProRule" id="PRU00169"/>
    </source>
</evidence>
<accession>A0A4U1J491</accession>
<keyword evidence="4" id="KW-1185">Reference proteome</keyword>
<dbReference type="InterPro" id="IPR011006">
    <property type="entry name" value="CheY-like_superfamily"/>
</dbReference>
<dbReference type="Pfam" id="PF00072">
    <property type="entry name" value="Response_reg"/>
    <property type="match status" value="1"/>
</dbReference>
<dbReference type="EMBL" id="SSMQ01000036">
    <property type="protein sequence ID" value="TKD02025.1"/>
    <property type="molecule type" value="Genomic_DNA"/>
</dbReference>
<feature type="modified residue" description="4-aspartylphosphate" evidence="1">
    <location>
        <position position="61"/>
    </location>
</feature>
<dbReference type="Pfam" id="PF14082">
    <property type="entry name" value="SduA_C"/>
    <property type="match status" value="1"/>
</dbReference>
<evidence type="ECO:0000313" key="4">
    <source>
        <dbReference type="Proteomes" id="UP000309215"/>
    </source>
</evidence>
<dbReference type="CDD" id="cd00156">
    <property type="entry name" value="REC"/>
    <property type="match status" value="1"/>
</dbReference>
<dbReference type="PROSITE" id="PS50110">
    <property type="entry name" value="RESPONSE_REGULATORY"/>
    <property type="match status" value="1"/>
</dbReference>
<evidence type="ECO:0000259" key="2">
    <source>
        <dbReference type="PROSITE" id="PS50110"/>
    </source>
</evidence>
<organism evidence="3 4">
    <name type="scientific">Polyangium fumosum</name>
    <dbReference type="NCBI Taxonomy" id="889272"/>
    <lineage>
        <taxon>Bacteria</taxon>
        <taxon>Pseudomonadati</taxon>
        <taxon>Myxococcota</taxon>
        <taxon>Polyangia</taxon>
        <taxon>Polyangiales</taxon>
        <taxon>Polyangiaceae</taxon>
        <taxon>Polyangium</taxon>
    </lineage>
</organism>
<dbReference type="GO" id="GO:0000160">
    <property type="term" value="P:phosphorelay signal transduction system"/>
    <property type="evidence" value="ECO:0007669"/>
    <property type="project" value="InterPro"/>
</dbReference>
<dbReference type="InterPro" id="IPR025359">
    <property type="entry name" value="SduA_C"/>
</dbReference>
<comment type="caution">
    <text evidence="3">The sequence shown here is derived from an EMBL/GenBank/DDBJ whole genome shotgun (WGS) entry which is preliminary data.</text>
</comment>
<sequence length="329" mass="37672">MEGALMSEAKPKVLVIEDNDASASDYVRWLRADGYVVERASARKDGIEKAAQVSPEVILLDLQIPSAPDRADEDVQHGIATLEALLDVAPFRPVVVITAHSRDREIMRRVLQQNRGGAFVFKDADDLEREMLKAVVVALKSPAYRMSKTVAEFRALVDRNEKEDEYRKFIHRHWDVILGPEYKSCESPYEISRGMKVDLLAVRQDGFADLWELKRPSDSIFSDYNGLMHHSVECARAIGQIMQYHDAAAREPRQGLLHHDMRRGVSMELHRPRSYVVIGRYRDARERERLRLENSFLAGLAILTYDDLIERAEQLLGFLSRYRNGEDHG</sequence>
<keyword evidence="1" id="KW-0597">Phosphoprotein</keyword>
<dbReference type="SUPFAM" id="SSF52172">
    <property type="entry name" value="CheY-like"/>
    <property type="match status" value="1"/>
</dbReference>
<dbReference type="SMART" id="SM00448">
    <property type="entry name" value="REC"/>
    <property type="match status" value="1"/>
</dbReference>
<gene>
    <name evidence="3" type="ORF">E8A74_29620</name>
</gene>
<protein>
    <submittedName>
        <fullName evidence="3">DUF4263 domain-containing protein</fullName>
    </submittedName>
</protein>
<reference evidence="3 4" key="1">
    <citation type="submission" date="2019-04" db="EMBL/GenBank/DDBJ databases">
        <authorList>
            <person name="Li Y."/>
            <person name="Wang J."/>
        </authorList>
    </citation>
    <scope>NUCLEOTIDE SEQUENCE [LARGE SCALE GENOMIC DNA]</scope>
    <source>
        <strain evidence="3 4">DSM 14668</strain>
    </source>
</reference>